<evidence type="ECO:0000313" key="6">
    <source>
        <dbReference type="Proteomes" id="UP000469670"/>
    </source>
</evidence>
<evidence type="ECO:0000259" key="3">
    <source>
        <dbReference type="Pfam" id="PF01154"/>
    </source>
</evidence>
<dbReference type="GO" id="GO:0006084">
    <property type="term" value="P:acetyl-CoA metabolic process"/>
    <property type="evidence" value="ECO:0007669"/>
    <property type="project" value="InterPro"/>
</dbReference>
<gene>
    <name evidence="5" type="ORF">G3I50_08290</name>
</gene>
<dbReference type="EMBL" id="JAAGMP010000409">
    <property type="protein sequence ID" value="NEC18261.1"/>
    <property type="molecule type" value="Genomic_DNA"/>
</dbReference>
<feature type="domain" description="Hydroxymethylglutaryl-coenzyme A synthase C-terminal" evidence="4">
    <location>
        <begin position="261"/>
        <end position="360"/>
    </location>
</feature>
<dbReference type="GO" id="GO:0004421">
    <property type="term" value="F:hydroxymethylglutaryl-CoA synthase activity"/>
    <property type="evidence" value="ECO:0007669"/>
    <property type="project" value="InterPro"/>
</dbReference>
<dbReference type="Pfam" id="PF01154">
    <property type="entry name" value="HMG_CoA_synt_N"/>
    <property type="match status" value="1"/>
</dbReference>
<evidence type="ECO:0000313" key="5">
    <source>
        <dbReference type="EMBL" id="NEC18261.1"/>
    </source>
</evidence>
<reference evidence="5 6" key="1">
    <citation type="submission" date="2020-01" db="EMBL/GenBank/DDBJ databases">
        <title>Insect and environment-associated Actinomycetes.</title>
        <authorList>
            <person name="Currrie C."/>
            <person name="Chevrette M."/>
            <person name="Carlson C."/>
            <person name="Stubbendieck R."/>
            <person name="Wendt-Pienkowski E."/>
        </authorList>
    </citation>
    <scope>NUCLEOTIDE SEQUENCE [LARGE SCALE GENOMIC DNA]</scope>
    <source>
        <strain evidence="5 6">SID7590</strain>
    </source>
</reference>
<proteinExistence type="inferred from homology"/>
<dbReference type="RefSeq" id="WP_164200984.1">
    <property type="nucleotide sequence ID" value="NZ_JAAGMP010000409.1"/>
</dbReference>
<dbReference type="PANTHER" id="PTHR43323:SF2">
    <property type="entry name" value="HYDROXYMETHYLGLUTARYL-COA SYNTHASE"/>
    <property type="match status" value="1"/>
</dbReference>
<dbReference type="PANTHER" id="PTHR43323">
    <property type="entry name" value="3-HYDROXY-3-METHYLGLUTARYL COENZYME A SYNTHASE"/>
    <property type="match status" value="1"/>
</dbReference>
<evidence type="ECO:0000256" key="1">
    <source>
        <dbReference type="ARBA" id="ARBA00007061"/>
    </source>
</evidence>
<sequence length="406" mass="43872">MGYGIEALDVYPGLAQIPVPELFAGRGLEEERLANLAMTHRSIGLPFEDPVTNAVNAAKPLVDALDPAERDAIEVLVTSTESGLDLSKSVASYVHEYLGLSRACRLFEAKQACYAATGALQLATGYLASGASPGAKALVVATDVALVDARAGYAEPATGHGAAAVLLSDRPTVLELDLGAFGLHSYETLDSARPTPEFDIADVDRSLFAYLDCLTHSFADYRTRVEGADFPTTFDRLAMHTPFSGLVRAAHRKLMREAGASVRQAEEDFERRVAASLAYPAQVGNLCSGSLYLALASLLATDRVDTDLRIGLYSYGSGCSAEFFSGVAGPASAEAVRARDIGGRLARRRQLTFEEYTGLLPENLRTLVPVENRTVDTAAYEQYLPGDRPLLVHTRTKDYHRTYEWR</sequence>
<dbReference type="AlphaFoldDB" id="A0A7K3RSP7"/>
<dbReference type="InterPro" id="IPR016039">
    <property type="entry name" value="Thiolase-like"/>
</dbReference>
<dbReference type="InterPro" id="IPR013528">
    <property type="entry name" value="HMG_CoA_synth_N"/>
</dbReference>
<dbReference type="CDD" id="cd00827">
    <property type="entry name" value="init_cond_enzymes"/>
    <property type="match status" value="1"/>
</dbReference>
<dbReference type="Gene3D" id="3.40.47.10">
    <property type="match status" value="2"/>
</dbReference>
<dbReference type="InterPro" id="IPR013746">
    <property type="entry name" value="HMG_CoA_synt_C_dom"/>
</dbReference>
<comment type="caution">
    <text evidence="5">The sequence shown here is derived from an EMBL/GenBank/DDBJ whole genome shotgun (WGS) entry which is preliminary data.</text>
</comment>
<keyword evidence="2" id="KW-0808">Transferase</keyword>
<dbReference type="SUPFAM" id="SSF53901">
    <property type="entry name" value="Thiolase-like"/>
    <property type="match status" value="2"/>
</dbReference>
<comment type="similarity">
    <text evidence="1">Belongs to the thiolase-like superfamily. HMG-CoA synthase family.</text>
</comment>
<evidence type="ECO:0000259" key="4">
    <source>
        <dbReference type="Pfam" id="PF08540"/>
    </source>
</evidence>
<protein>
    <submittedName>
        <fullName evidence="5">Hydroxymethylglutaryl-CoA synthase family protein</fullName>
    </submittedName>
</protein>
<feature type="domain" description="Hydroxymethylglutaryl-coenzyme A synthase N-terminal" evidence="3">
    <location>
        <begin position="69"/>
        <end position="168"/>
    </location>
</feature>
<evidence type="ECO:0000256" key="2">
    <source>
        <dbReference type="ARBA" id="ARBA00022679"/>
    </source>
</evidence>
<accession>A0A7K3RSP7</accession>
<organism evidence="5 6">
    <name type="scientific">Streptomyces parvus</name>
    <dbReference type="NCBI Taxonomy" id="66428"/>
    <lineage>
        <taxon>Bacteria</taxon>
        <taxon>Bacillati</taxon>
        <taxon>Actinomycetota</taxon>
        <taxon>Actinomycetes</taxon>
        <taxon>Kitasatosporales</taxon>
        <taxon>Streptomycetaceae</taxon>
        <taxon>Streptomyces</taxon>
    </lineage>
</organism>
<dbReference type="GO" id="GO:0016747">
    <property type="term" value="F:acyltransferase activity, transferring groups other than amino-acyl groups"/>
    <property type="evidence" value="ECO:0007669"/>
    <property type="project" value="UniProtKB-ARBA"/>
</dbReference>
<dbReference type="Proteomes" id="UP000469670">
    <property type="component" value="Unassembled WGS sequence"/>
</dbReference>
<dbReference type="Pfam" id="PF08540">
    <property type="entry name" value="HMG_CoA_synt_C"/>
    <property type="match status" value="1"/>
</dbReference>
<name>A0A7K3RSP7_9ACTN</name>